<evidence type="ECO:0000256" key="1">
    <source>
        <dbReference type="ARBA" id="ARBA00022723"/>
    </source>
</evidence>
<accession>A0A4P9WGW3</accession>
<dbReference type="InterPro" id="IPR000058">
    <property type="entry name" value="Znf_AN1"/>
</dbReference>
<keyword evidence="2" id="KW-0677">Repeat</keyword>
<name>A0A4P9WGW3_9FUNG</name>
<keyword evidence="4" id="KW-0862">Zinc</keyword>
<evidence type="ECO:0000259" key="6">
    <source>
        <dbReference type="PROSITE" id="PS51039"/>
    </source>
</evidence>
<evidence type="ECO:0000313" key="7">
    <source>
        <dbReference type="EMBL" id="RKO90290.1"/>
    </source>
</evidence>
<dbReference type="PROSITE" id="PS51039">
    <property type="entry name" value="ZF_AN1"/>
    <property type="match status" value="1"/>
</dbReference>
<dbReference type="InterPro" id="IPR035896">
    <property type="entry name" value="AN1-like_Znf"/>
</dbReference>
<dbReference type="Gene3D" id="4.10.1110.10">
    <property type="entry name" value="AN1-like Zinc finger"/>
    <property type="match status" value="1"/>
</dbReference>
<evidence type="ECO:0000313" key="8">
    <source>
        <dbReference type="Proteomes" id="UP000269721"/>
    </source>
</evidence>
<evidence type="ECO:0000256" key="2">
    <source>
        <dbReference type="ARBA" id="ARBA00022737"/>
    </source>
</evidence>
<dbReference type="AlphaFoldDB" id="A0A4P9WGW3"/>
<feature type="non-terminal residue" evidence="7">
    <location>
        <position position="1"/>
    </location>
</feature>
<keyword evidence="1" id="KW-0479">Metal-binding</keyword>
<dbReference type="EMBL" id="KZ995627">
    <property type="protein sequence ID" value="RKO90290.1"/>
    <property type="molecule type" value="Genomic_DNA"/>
</dbReference>
<sequence length="85" mass="9250">LDRKAITCPVCSAVVPVKRGEDPNERVEAHIAAGCPNPGKSTTGVAYTNACTFRGCGKKELVPIHCARCNRTFCIRHRLEADHKC</sequence>
<dbReference type="SMART" id="SM00154">
    <property type="entry name" value="ZnF_AN1"/>
    <property type="match status" value="1"/>
</dbReference>
<protein>
    <recommendedName>
        <fullName evidence="6">AN1-type domain-containing protein</fullName>
    </recommendedName>
</protein>
<dbReference type="Pfam" id="PF01428">
    <property type="entry name" value="zf-AN1"/>
    <property type="match status" value="1"/>
</dbReference>
<dbReference type="PANTHER" id="PTHR14677:SF40">
    <property type="entry name" value="CDC48-ASSOCIATED UBIQUITIN-LIKE_ZINC FINGER PROTEIN 1"/>
    <property type="match status" value="1"/>
</dbReference>
<organism evidence="7 8">
    <name type="scientific">Blyttiomyces helicus</name>
    <dbReference type="NCBI Taxonomy" id="388810"/>
    <lineage>
        <taxon>Eukaryota</taxon>
        <taxon>Fungi</taxon>
        <taxon>Fungi incertae sedis</taxon>
        <taxon>Chytridiomycota</taxon>
        <taxon>Chytridiomycota incertae sedis</taxon>
        <taxon>Chytridiomycetes</taxon>
        <taxon>Chytridiomycetes incertae sedis</taxon>
        <taxon>Blyttiomyces</taxon>
    </lineage>
</organism>
<dbReference type="GO" id="GO:0008270">
    <property type="term" value="F:zinc ion binding"/>
    <property type="evidence" value="ECO:0007669"/>
    <property type="project" value="UniProtKB-KW"/>
</dbReference>
<dbReference type="Proteomes" id="UP000269721">
    <property type="component" value="Unassembled WGS sequence"/>
</dbReference>
<evidence type="ECO:0000256" key="3">
    <source>
        <dbReference type="ARBA" id="ARBA00022771"/>
    </source>
</evidence>
<dbReference type="SUPFAM" id="SSF118310">
    <property type="entry name" value="AN1-like Zinc finger"/>
    <property type="match status" value="1"/>
</dbReference>
<keyword evidence="8" id="KW-1185">Reference proteome</keyword>
<dbReference type="InterPro" id="IPR057357">
    <property type="entry name" value="Znf-C2H2_ZFAND2A/B"/>
</dbReference>
<dbReference type="OrthoDB" id="431929at2759"/>
<feature type="domain" description="AN1-type" evidence="6">
    <location>
        <begin position="45"/>
        <end position="85"/>
    </location>
</feature>
<feature type="non-terminal residue" evidence="7">
    <location>
        <position position="85"/>
    </location>
</feature>
<reference evidence="8" key="1">
    <citation type="journal article" date="2018" name="Nat. Microbiol.">
        <title>Leveraging single-cell genomics to expand the fungal tree of life.</title>
        <authorList>
            <person name="Ahrendt S.R."/>
            <person name="Quandt C.A."/>
            <person name="Ciobanu D."/>
            <person name="Clum A."/>
            <person name="Salamov A."/>
            <person name="Andreopoulos B."/>
            <person name="Cheng J.F."/>
            <person name="Woyke T."/>
            <person name="Pelin A."/>
            <person name="Henrissat B."/>
            <person name="Reynolds N.K."/>
            <person name="Benny G.L."/>
            <person name="Smith M.E."/>
            <person name="James T.Y."/>
            <person name="Grigoriev I.V."/>
        </authorList>
    </citation>
    <scope>NUCLEOTIDE SEQUENCE [LARGE SCALE GENOMIC DNA]</scope>
</reference>
<evidence type="ECO:0000256" key="4">
    <source>
        <dbReference type="ARBA" id="ARBA00022833"/>
    </source>
</evidence>
<gene>
    <name evidence="7" type="ORF">BDK51DRAFT_13157</name>
</gene>
<dbReference type="Pfam" id="PF25403">
    <property type="entry name" value="zf-C2H2_ZFAND2"/>
    <property type="match status" value="1"/>
</dbReference>
<dbReference type="PANTHER" id="PTHR14677">
    <property type="entry name" value="ARSENITE INDUCUBLE RNA ASSOCIATED PROTEIN AIP-1-RELATED"/>
    <property type="match status" value="1"/>
</dbReference>
<keyword evidence="3 5" id="KW-0863">Zinc-finger</keyword>
<dbReference type="GO" id="GO:0005737">
    <property type="term" value="C:cytoplasm"/>
    <property type="evidence" value="ECO:0007669"/>
    <property type="project" value="TreeGrafter"/>
</dbReference>
<evidence type="ECO:0000256" key="5">
    <source>
        <dbReference type="PROSITE-ProRule" id="PRU00449"/>
    </source>
</evidence>
<proteinExistence type="predicted"/>